<accession>T1GN64</accession>
<proteinExistence type="predicted"/>
<feature type="compositionally biased region" description="Polar residues" evidence="1">
    <location>
        <begin position="69"/>
        <end position="78"/>
    </location>
</feature>
<dbReference type="Proteomes" id="UP000015102">
    <property type="component" value="Unassembled WGS sequence"/>
</dbReference>
<sequence>MCPITIHRIWDNMKEEGVNLQNVNLLTSEELKTFFPKLGPRVEFRNLITEKNNEKRAKRISDNEKVSSVPRTQFMGTH</sequence>
<evidence type="ECO:0000256" key="1">
    <source>
        <dbReference type="SAM" id="MobiDB-lite"/>
    </source>
</evidence>
<keyword evidence="3" id="KW-1185">Reference proteome</keyword>
<evidence type="ECO:0000313" key="2">
    <source>
        <dbReference type="EnsemblMetazoa" id="MESCA005007-PA"/>
    </source>
</evidence>
<reference evidence="3" key="1">
    <citation type="submission" date="2013-02" db="EMBL/GenBank/DDBJ databases">
        <authorList>
            <person name="Hughes D."/>
        </authorList>
    </citation>
    <scope>NUCLEOTIDE SEQUENCE</scope>
    <source>
        <strain>Durham</strain>
        <strain evidence="3">NC isolate 2 -- Noor lab</strain>
    </source>
</reference>
<dbReference type="AlphaFoldDB" id="T1GN64"/>
<dbReference type="EMBL" id="CAQQ02002691">
    <property type="status" value="NOT_ANNOTATED_CDS"/>
    <property type="molecule type" value="Genomic_DNA"/>
</dbReference>
<organism evidence="2 3">
    <name type="scientific">Megaselia scalaris</name>
    <name type="common">Humpbacked fly</name>
    <name type="synonym">Phora scalaris</name>
    <dbReference type="NCBI Taxonomy" id="36166"/>
    <lineage>
        <taxon>Eukaryota</taxon>
        <taxon>Metazoa</taxon>
        <taxon>Ecdysozoa</taxon>
        <taxon>Arthropoda</taxon>
        <taxon>Hexapoda</taxon>
        <taxon>Insecta</taxon>
        <taxon>Pterygota</taxon>
        <taxon>Neoptera</taxon>
        <taxon>Endopterygota</taxon>
        <taxon>Diptera</taxon>
        <taxon>Brachycera</taxon>
        <taxon>Muscomorpha</taxon>
        <taxon>Platypezoidea</taxon>
        <taxon>Phoridae</taxon>
        <taxon>Megaseliini</taxon>
        <taxon>Megaselia</taxon>
    </lineage>
</organism>
<evidence type="ECO:0000313" key="3">
    <source>
        <dbReference type="Proteomes" id="UP000015102"/>
    </source>
</evidence>
<dbReference type="HOGENOM" id="CLU_2624839_0_0_1"/>
<name>T1GN64_MEGSC</name>
<dbReference type="EnsemblMetazoa" id="MESCA005007-RA">
    <property type="protein sequence ID" value="MESCA005007-PA"/>
    <property type="gene ID" value="MESCA005007"/>
</dbReference>
<protein>
    <submittedName>
        <fullName evidence="2">Uncharacterized protein</fullName>
    </submittedName>
</protein>
<dbReference type="EMBL" id="CAQQ02002690">
    <property type="status" value="NOT_ANNOTATED_CDS"/>
    <property type="molecule type" value="Genomic_DNA"/>
</dbReference>
<feature type="compositionally biased region" description="Basic and acidic residues" evidence="1">
    <location>
        <begin position="54"/>
        <end position="65"/>
    </location>
</feature>
<reference evidence="2" key="2">
    <citation type="submission" date="2015-06" db="UniProtKB">
        <authorList>
            <consortium name="EnsemblMetazoa"/>
        </authorList>
    </citation>
    <scope>IDENTIFICATION</scope>
</reference>
<feature type="region of interest" description="Disordered" evidence="1">
    <location>
        <begin position="54"/>
        <end position="78"/>
    </location>
</feature>